<evidence type="ECO:0000256" key="1">
    <source>
        <dbReference type="SAM" id="MobiDB-lite"/>
    </source>
</evidence>
<feature type="compositionally biased region" description="Basic and acidic residues" evidence="1">
    <location>
        <begin position="39"/>
        <end position="54"/>
    </location>
</feature>
<dbReference type="OrthoDB" id="5198431at2"/>
<organism evidence="3 4">
    <name type="scientific">Intrasporangium oryzae NRRL B-24470</name>
    <dbReference type="NCBI Taxonomy" id="1386089"/>
    <lineage>
        <taxon>Bacteria</taxon>
        <taxon>Bacillati</taxon>
        <taxon>Actinomycetota</taxon>
        <taxon>Actinomycetes</taxon>
        <taxon>Micrococcales</taxon>
        <taxon>Intrasporangiaceae</taxon>
        <taxon>Intrasporangium</taxon>
    </lineage>
</organism>
<dbReference type="RefSeq" id="WP_034809108.1">
    <property type="nucleotide sequence ID" value="NZ_AWSA01000054.1"/>
</dbReference>
<keyword evidence="2" id="KW-0812">Transmembrane</keyword>
<sequence length="72" mass="7910">MIAALISQTPPPTGFSPTGLIIVLVVAAIVYPLQKKLRESVSRERKERWARENPVDVIPTEPSPQDLGEESS</sequence>
<keyword evidence="4" id="KW-1185">Reference proteome</keyword>
<dbReference type="EMBL" id="AWSA01000054">
    <property type="protein sequence ID" value="EWT00137.1"/>
    <property type="molecule type" value="Genomic_DNA"/>
</dbReference>
<feature type="transmembrane region" description="Helical" evidence="2">
    <location>
        <begin position="15"/>
        <end position="33"/>
    </location>
</feature>
<evidence type="ECO:0000313" key="3">
    <source>
        <dbReference type="EMBL" id="EWT00137.1"/>
    </source>
</evidence>
<accession>W9G4A8</accession>
<proteinExistence type="predicted"/>
<gene>
    <name evidence="3" type="ORF">N865_18145</name>
</gene>
<reference evidence="3 4" key="1">
    <citation type="submission" date="2013-08" db="EMBL/GenBank/DDBJ databases">
        <title>Intrasporangium oryzae NRRL B-24470.</title>
        <authorList>
            <person name="Liu H."/>
            <person name="Wang G."/>
        </authorList>
    </citation>
    <scope>NUCLEOTIDE SEQUENCE [LARGE SCALE GENOMIC DNA]</scope>
    <source>
        <strain evidence="3 4">NRRL B-24470</strain>
    </source>
</reference>
<dbReference type="eggNOG" id="ENOG5031XNB">
    <property type="taxonomic scope" value="Bacteria"/>
</dbReference>
<evidence type="ECO:0000313" key="4">
    <source>
        <dbReference type="Proteomes" id="UP000019489"/>
    </source>
</evidence>
<protein>
    <submittedName>
        <fullName evidence="3">Uncharacterized protein</fullName>
    </submittedName>
</protein>
<dbReference type="Proteomes" id="UP000019489">
    <property type="component" value="Unassembled WGS sequence"/>
</dbReference>
<comment type="caution">
    <text evidence="3">The sequence shown here is derived from an EMBL/GenBank/DDBJ whole genome shotgun (WGS) entry which is preliminary data.</text>
</comment>
<feature type="region of interest" description="Disordered" evidence="1">
    <location>
        <begin position="39"/>
        <end position="72"/>
    </location>
</feature>
<keyword evidence="2" id="KW-0472">Membrane</keyword>
<dbReference type="AlphaFoldDB" id="W9G4A8"/>
<evidence type="ECO:0000256" key="2">
    <source>
        <dbReference type="SAM" id="Phobius"/>
    </source>
</evidence>
<keyword evidence="2" id="KW-1133">Transmembrane helix</keyword>
<name>W9G4A8_9MICO</name>